<keyword evidence="2" id="KW-0012">Acyltransferase</keyword>
<dbReference type="PANTHER" id="PTHR43626">
    <property type="entry name" value="ACYL-COA N-ACYLTRANSFERASE"/>
    <property type="match status" value="1"/>
</dbReference>
<evidence type="ECO:0000313" key="5">
    <source>
        <dbReference type="Proteomes" id="UP001159179"/>
    </source>
</evidence>
<protein>
    <submittedName>
        <fullName evidence="4">GNAT family N-acetyltransferase</fullName>
    </submittedName>
</protein>
<name>A0AAW6SLH3_9BACI</name>
<accession>A0AAW6SLH3</accession>
<dbReference type="Gene3D" id="3.40.630.30">
    <property type="match status" value="1"/>
</dbReference>
<dbReference type="Proteomes" id="UP001159179">
    <property type="component" value="Unassembled WGS sequence"/>
</dbReference>
<proteinExistence type="predicted"/>
<keyword evidence="1" id="KW-0808">Transferase</keyword>
<organism evidence="4 5">
    <name type="scientific">Heyndrickxia oleronia</name>
    <dbReference type="NCBI Taxonomy" id="38875"/>
    <lineage>
        <taxon>Bacteria</taxon>
        <taxon>Bacillati</taxon>
        <taxon>Bacillota</taxon>
        <taxon>Bacilli</taxon>
        <taxon>Bacillales</taxon>
        <taxon>Bacillaceae</taxon>
        <taxon>Heyndrickxia</taxon>
    </lineage>
</organism>
<evidence type="ECO:0000256" key="1">
    <source>
        <dbReference type="ARBA" id="ARBA00022679"/>
    </source>
</evidence>
<dbReference type="InterPro" id="IPR000182">
    <property type="entry name" value="GNAT_dom"/>
</dbReference>
<comment type="caution">
    <text evidence="4">The sequence shown here is derived from an EMBL/GenBank/DDBJ whole genome shotgun (WGS) entry which is preliminary data.</text>
</comment>
<dbReference type="InterPro" id="IPR016181">
    <property type="entry name" value="Acyl_CoA_acyltransferase"/>
</dbReference>
<gene>
    <name evidence="4" type="ORF">P5X88_01535</name>
</gene>
<dbReference type="CDD" id="cd04301">
    <property type="entry name" value="NAT_SF"/>
    <property type="match status" value="1"/>
</dbReference>
<reference evidence="4" key="1">
    <citation type="submission" date="2023-03" db="EMBL/GenBank/DDBJ databases">
        <title>Bacterial isolates from washroom surfaces on a university campus.</title>
        <authorList>
            <person name="Holman D.B."/>
            <person name="Gzyl K.E."/>
            <person name="Taheri A.E."/>
        </authorList>
    </citation>
    <scope>NUCLEOTIDE SEQUENCE</scope>
    <source>
        <strain evidence="4">RD03</strain>
    </source>
</reference>
<feature type="domain" description="N-acetyltransferase" evidence="3">
    <location>
        <begin position="3"/>
        <end position="140"/>
    </location>
</feature>
<dbReference type="RefSeq" id="WP_058006789.1">
    <property type="nucleotide sequence ID" value="NZ_JALCJN010000099.1"/>
</dbReference>
<evidence type="ECO:0000256" key="2">
    <source>
        <dbReference type="ARBA" id="ARBA00023315"/>
    </source>
</evidence>
<dbReference type="Pfam" id="PF00583">
    <property type="entry name" value="Acetyltransf_1"/>
    <property type="match status" value="1"/>
</dbReference>
<dbReference type="SUPFAM" id="SSF55729">
    <property type="entry name" value="Acyl-CoA N-acyltransferases (Nat)"/>
    <property type="match status" value="1"/>
</dbReference>
<dbReference type="InterPro" id="IPR045039">
    <property type="entry name" value="NSI-like"/>
</dbReference>
<dbReference type="PANTHER" id="PTHR43626:SF4">
    <property type="entry name" value="GCN5-RELATED N-ACETYLTRANSFERASE 2, CHLOROPLASTIC"/>
    <property type="match status" value="1"/>
</dbReference>
<sequence length="140" mass="16110">MILEIKNTIDDVKWEEIREVYQSVGWNKHTIEIIQTVFRNSNEVCIIMTEGKIVGIGRALSDGVFNAAIYDIVVHRDFQKLGIAKEIIHYFIERFKNVSCVHLISTTGNEGFYEKLGFKKTKTGMARYLNSSLSNEYLVD</sequence>
<evidence type="ECO:0000313" key="4">
    <source>
        <dbReference type="EMBL" id="MDH5159596.1"/>
    </source>
</evidence>
<evidence type="ECO:0000259" key="3">
    <source>
        <dbReference type="PROSITE" id="PS51186"/>
    </source>
</evidence>
<dbReference type="AlphaFoldDB" id="A0AAW6SLH3"/>
<dbReference type="GO" id="GO:0005737">
    <property type="term" value="C:cytoplasm"/>
    <property type="evidence" value="ECO:0007669"/>
    <property type="project" value="TreeGrafter"/>
</dbReference>
<dbReference type="PROSITE" id="PS51186">
    <property type="entry name" value="GNAT"/>
    <property type="match status" value="1"/>
</dbReference>
<dbReference type="EMBL" id="JAROYP010000001">
    <property type="protein sequence ID" value="MDH5159596.1"/>
    <property type="molecule type" value="Genomic_DNA"/>
</dbReference>
<dbReference type="GO" id="GO:0008080">
    <property type="term" value="F:N-acetyltransferase activity"/>
    <property type="evidence" value="ECO:0007669"/>
    <property type="project" value="InterPro"/>
</dbReference>